<proteinExistence type="predicted"/>
<protein>
    <submittedName>
        <fullName evidence="3">Uncharacterized protein</fullName>
    </submittedName>
</protein>
<evidence type="ECO:0000313" key="3">
    <source>
        <dbReference type="EMBL" id="TFK16545.1"/>
    </source>
</evidence>
<evidence type="ECO:0000256" key="1">
    <source>
        <dbReference type="SAM" id="MobiDB-lite"/>
    </source>
</evidence>
<evidence type="ECO:0000256" key="2">
    <source>
        <dbReference type="SAM" id="Phobius"/>
    </source>
</evidence>
<organism evidence="3 4">
    <name type="scientific">Coprinopsis marcescibilis</name>
    <name type="common">Agaric fungus</name>
    <name type="synonym">Psathyrella marcescibilis</name>
    <dbReference type="NCBI Taxonomy" id="230819"/>
    <lineage>
        <taxon>Eukaryota</taxon>
        <taxon>Fungi</taxon>
        <taxon>Dikarya</taxon>
        <taxon>Basidiomycota</taxon>
        <taxon>Agaricomycotina</taxon>
        <taxon>Agaricomycetes</taxon>
        <taxon>Agaricomycetidae</taxon>
        <taxon>Agaricales</taxon>
        <taxon>Agaricineae</taxon>
        <taxon>Psathyrellaceae</taxon>
        <taxon>Coprinopsis</taxon>
    </lineage>
</organism>
<reference evidence="3 4" key="1">
    <citation type="journal article" date="2019" name="Nat. Ecol. Evol.">
        <title>Megaphylogeny resolves global patterns of mushroom evolution.</title>
        <authorList>
            <person name="Varga T."/>
            <person name="Krizsan K."/>
            <person name="Foldi C."/>
            <person name="Dima B."/>
            <person name="Sanchez-Garcia M."/>
            <person name="Sanchez-Ramirez S."/>
            <person name="Szollosi G.J."/>
            <person name="Szarkandi J.G."/>
            <person name="Papp V."/>
            <person name="Albert L."/>
            <person name="Andreopoulos W."/>
            <person name="Angelini C."/>
            <person name="Antonin V."/>
            <person name="Barry K.W."/>
            <person name="Bougher N.L."/>
            <person name="Buchanan P."/>
            <person name="Buyck B."/>
            <person name="Bense V."/>
            <person name="Catcheside P."/>
            <person name="Chovatia M."/>
            <person name="Cooper J."/>
            <person name="Damon W."/>
            <person name="Desjardin D."/>
            <person name="Finy P."/>
            <person name="Geml J."/>
            <person name="Haridas S."/>
            <person name="Hughes K."/>
            <person name="Justo A."/>
            <person name="Karasinski D."/>
            <person name="Kautmanova I."/>
            <person name="Kiss B."/>
            <person name="Kocsube S."/>
            <person name="Kotiranta H."/>
            <person name="LaButti K.M."/>
            <person name="Lechner B.E."/>
            <person name="Liimatainen K."/>
            <person name="Lipzen A."/>
            <person name="Lukacs Z."/>
            <person name="Mihaltcheva S."/>
            <person name="Morgado L.N."/>
            <person name="Niskanen T."/>
            <person name="Noordeloos M.E."/>
            <person name="Ohm R.A."/>
            <person name="Ortiz-Santana B."/>
            <person name="Ovrebo C."/>
            <person name="Racz N."/>
            <person name="Riley R."/>
            <person name="Savchenko A."/>
            <person name="Shiryaev A."/>
            <person name="Soop K."/>
            <person name="Spirin V."/>
            <person name="Szebenyi C."/>
            <person name="Tomsovsky M."/>
            <person name="Tulloss R.E."/>
            <person name="Uehling J."/>
            <person name="Grigoriev I.V."/>
            <person name="Vagvolgyi C."/>
            <person name="Papp T."/>
            <person name="Martin F.M."/>
            <person name="Miettinen O."/>
            <person name="Hibbett D.S."/>
            <person name="Nagy L.G."/>
        </authorList>
    </citation>
    <scope>NUCLEOTIDE SEQUENCE [LARGE SCALE GENOMIC DNA]</scope>
    <source>
        <strain evidence="3 4">CBS 121175</strain>
    </source>
</reference>
<dbReference type="AlphaFoldDB" id="A0A5C3K916"/>
<feature type="non-terminal residue" evidence="3">
    <location>
        <position position="1"/>
    </location>
</feature>
<sequence length="209" mass="22485">MIWRRRWQRAAFMALSTSYTTTKSQFTNSEPSSTSSRSGPTGTVTIYRTTQSIVYVGSIELSSTPPPPSWLAPSSPSQPRPHSTPPPPPVPSAFDTPDGEATSIIIILDTPTPLDGRPKSKVLPVGPIVGGSIAALALIQMLILVFCFAWRRRKREAALALAFPFPVDRPQDDGGLVGLGRALGIRHRSIFKGSSGRAIYYAGPLSQIS</sequence>
<feature type="compositionally biased region" description="Low complexity" evidence="1">
    <location>
        <begin position="24"/>
        <end position="43"/>
    </location>
</feature>
<name>A0A5C3K916_COPMA</name>
<feature type="transmembrane region" description="Helical" evidence="2">
    <location>
        <begin position="128"/>
        <end position="150"/>
    </location>
</feature>
<accession>A0A5C3K916</accession>
<feature type="region of interest" description="Disordered" evidence="1">
    <location>
        <begin position="21"/>
        <end position="43"/>
    </location>
</feature>
<feature type="compositionally biased region" description="Pro residues" evidence="1">
    <location>
        <begin position="66"/>
        <end position="91"/>
    </location>
</feature>
<feature type="region of interest" description="Disordered" evidence="1">
    <location>
        <begin position="66"/>
        <end position="95"/>
    </location>
</feature>
<keyword evidence="2" id="KW-1133">Transmembrane helix</keyword>
<dbReference type="EMBL" id="ML210749">
    <property type="protein sequence ID" value="TFK16545.1"/>
    <property type="molecule type" value="Genomic_DNA"/>
</dbReference>
<gene>
    <name evidence="3" type="ORF">FA15DRAFT_761388</name>
</gene>
<keyword evidence="4" id="KW-1185">Reference proteome</keyword>
<keyword evidence="2" id="KW-0472">Membrane</keyword>
<evidence type="ECO:0000313" key="4">
    <source>
        <dbReference type="Proteomes" id="UP000307440"/>
    </source>
</evidence>
<dbReference type="Proteomes" id="UP000307440">
    <property type="component" value="Unassembled WGS sequence"/>
</dbReference>
<keyword evidence="2" id="KW-0812">Transmembrane</keyword>